<name>A0ABV0JSX8_9CYAN</name>
<reference evidence="1 2" key="1">
    <citation type="submission" date="2022-04" db="EMBL/GenBank/DDBJ databases">
        <title>Positive selection, recombination, and allopatry shape intraspecific diversity of widespread and dominant cyanobacteria.</title>
        <authorList>
            <person name="Wei J."/>
            <person name="Shu W."/>
            <person name="Hu C."/>
        </authorList>
    </citation>
    <scope>NUCLEOTIDE SEQUENCE [LARGE SCALE GENOMIC DNA]</scope>
    <source>
        <strain evidence="1 2">GB2-A5</strain>
    </source>
</reference>
<comment type="caution">
    <text evidence="1">The sequence shown here is derived from an EMBL/GenBank/DDBJ whole genome shotgun (WGS) entry which is preliminary data.</text>
</comment>
<accession>A0ABV0JSX8</accession>
<sequence length="78" mass="9134">MSSVPPIPIPPGFDQLSKEEQILYVQQLWDMIAAVPEEVPTPQWHLDLVRDRLNSYNPEQVVSWNEVKQQLLSKYRDC</sequence>
<evidence type="ECO:0000313" key="1">
    <source>
        <dbReference type="EMBL" id="MEP0865791.1"/>
    </source>
</evidence>
<dbReference type="Pfam" id="PF09720">
    <property type="entry name" value="Unstab_antitox"/>
    <property type="match status" value="1"/>
</dbReference>
<gene>
    <name evidence="1" type="ORF">NDI37_15080</name>
</gene>
<dbReference type="InterPro" id="IPR013406">
    <property type="entry name" value="CHP02574_addiction_mod"/>
</dbReference>
<dbReference type="Proteomes" id="UP001442494">
    <property type="component" value="Unassembled WGS sequence"/>
</dbReference>
<organism evidence="1 2">
    <name type="scientific">Funiculus sociatus GB2-A5</name>
    <dbReference type="NCBI Taxonomy" id="2933946"/>
    <lineage>
        <taxon>Bacteria</taxon>
        <taxon>Bacillati</taxon>
        <taxon>Cyanobacteriota</taxon>
        <taxon>Cyanophyceae</taxon>
        <taxon>Coleofasciculales</taxon>
        <taxon>Coleofasciculaceae</taxon>
        <taxon>Funiculus</taxon>
    </lineage>
</organism>
<protein>
    <submittedName>
        <fullName evidence="1">Addiction module protein</fullName>
    </submittedName>
</protein>
<proteinExistence type="predicted"/>
<keyword evidence="2" id="KW-1185">Reference proteome</keyword>
<dbReference type="RefSeq" id="WP_190419626.1">
    <property type="nucleotide sequence ID" value="NZ_JAMPKK010000032.1"/>
</dbReference>
<evidence type="ECO:0000313" key="2">
    <source>
        <dbReference type="Proteomes" id="UP001442494"/>
    </source>
</evidence>
<dbReference type="EMBL" id="JAMPKK010000032">
    <property type="protein sequence ID" value="MEP0865791.1"/>
    <property type="molecule type" value="Genomic_DNA"/>
</dbReference>